<proteinExistence type="predicted"/>
<organism evidence="3">
    <name type="scientific">viral metagenome</name>
    <dbReference type="NCBI Taxonomy" id="1070528"/>
    <lineage>
        <taxon>unclassified sequences</taxon>
        <taxon>metagenomes</taxon>
        <taxon>organismal metagenomes</taxon>
    </lineage>
</organism>
<protein>
    <recommendedName>
        <fullName evidence="2">YqaJ viral recombinase domain-containing protein</fullName>
    </recommendedName>
</protein>
<evidence type="ECO:0000259" key="2">
    <source>
        <dbReference type="Pfam" id="PF09588"/>
    </source>
</evidence>
<dbReference type="InterPro" id="IPR011335">
    <property type="entry name" value="Restrct_endonuc-II-like"/>
</dbReference>
<feature type="domain" description="YqaJ viral recombinase" evidence="2">
    <location>
        <begin position="131"/>
        <end position="274"/>
    </location>
</feature>
<name>A0A6C0HIF2_9ZZZZ</name>
<dbReference type="Gene3D" id="3.90.320.10">
    <property type="match status" value="1"/>
</dbReference>
<dbReference type="InterPro" id="IPR019080">
    <property type="entry name" value="YqaJ_viral_recombinase"/>
</dbReference>
<dbReference type="EMBL" id="MN739966">
    <property type="protein sequence ID" value="QHT80234.1"/>
    <property type="molecule type" value="Genomic_DNA"/>
</dbReference>
<dbReference type="AlphaFoldDB" id="A0A6C0HIF2"/>
<dbReference type="PANTHER" id="PTHR46609:SF6">
    <property type="entry name" value="EXONUCLEASE, PHAGE-TYPE_RECB, C-TERMINAL DOMAIN-CONTAINING PROTEIN-RELATED"/>
    <property type="match status" value="1"/>
</dbReference>
<evidence type="ECO:0000313" key="3">
    <source>
        <dbReference type="EMBL" id="QHT80234.1"/>
    </source>
</evidence>
<sequence>MELTQEELDDVCLAIYEYSEEYLQLHAIKLSKPGFYDEFLHDTFHYIQSIGFYHREDDDDDDDEEEEEEEDEPEIPFEFVAHVCKQICEMLAIPERQILVPTEELIMDENEIRDKLERLQAVPVQKQRSAEWHEKRHDQFSASNLYKLFGSAAQINSIIYEKCKPPSVAVEGMNKMNGGDTRNPMNWGIKYEQLSLMIYEDKFSTKVKSDYGCIPHPNPLMHVGASPDAINIDPSNLSKYGTLVEVKNIVNRDIDGIPSEQYWVQMQVQMEVCDLQKCDFLETRFKEFETEAAYLDSDCKYKGIIYLLIPREGVVADSKYVYVPLHCQDLEFFVEETERANPQFILYEKTYWYLDEFSCILVERNSLWFQAAVPILQKEWAVVEKERKEGYEHRAPKTRKPKITLEGDPLNNPVNININKIHIIKLDENGNPFG</sequence>
<dbReference type="PANTHER" id="PTHR46609">
    <property type="entry name" value="EXONUCLEASE, PHAGE-TYPE/RECB, C-TERMINAL DOMAIN-CONTAINING PROTEIN"/>
    <property type="match status" value="1"/>
</dbReference>
<feature type="compositionally biased region" description="Acidic residues" evidence="1">
    <location>
        <begin position="57"/>
        <end position="74"/>
    </location>
</feature>
<dbReference type="InterPro" id="IPR051703">
    <property type="entry name" value="NF-kappa-B_Signaling_Reg"/>
</dbReference>
<accession>A0A6C0HIF2</accession>
<dbReference type="SUPFAM" id="SSF52980">
    <property type="entry name" value="Restriction endonuclease-like"/>
    <property type="match status" value="1"/>
</dbReference>
<evidence type="ECO:0000256" key="1">
    <source>
        <dbReference type="SAM" id="MobiDB-lite"/>
    </source>
</evidence>
<dbReference type="InterPro" id="IPR011604">
    <property type="entry name" value="PDDEXK-like_dom_sf"/>
</dbReference>
<dbReference type="Pfam" id="PF09588">
    <property type="entry name" value="YqaJ"/>
    <property type="match status" value="1"/>
</dbReference>
<feature type="region of interest" description="Disordered" evidence="1">
    <location>
        <begin position="55"/>
        <end position="74"/>
    </location>
</feature>
<reference evidence="3" key="1">
    <citation type="journal article" date="2020" name="Nature">
        <title>Giant virus diversity and host interactions through global metagenomics.</title>
        <authorList>
            <person name="Schulz F."/>
            <person name="Roux S."/>
            <person name="Paez-Espino D."/>
            <person name="Jungbluth S."/>
            <person name="Walsh D.A."/>
            <person name="Denef V.J."/>
            <person name="McMahon K.D."/>
            <person name="Konstantinidis K.T."/>
            <person name="Eloe-Fadrosh E.A."/>
            <person name="Kyrpides N.C."/>
            <person name="Woyke T."/>
        </authorList>
    </citation>
    <scope>NUCLEOTIDE SEQUENCE</scope>
    <source>
        <strain evidence="3">GVMAG-M-3300023184-120</strain>
    </source>
</reference>